<dbReference type="EMBL" id="SMFM01000004">
    <property type="protein sequence ID" value="TDD75956.1"/>
    <property type="molecule type" value="Genomic_DNA"/>
</dbReference>
<keyword evidence="2" id="KW-0808">Transferase</keyword>
<evidence type="ECO:0000313" key="2">
    <source>
        <dbReference type="EMBL" id="TDD75956.1"/>
    </source>
</evidence>
<feature type="domain" description="Methyltransferase type 11" evidence="1">
    <location>
        <begin position="41"/>
        <end position="135"/>
    </location>
</feature>
<keyword evidence="3" id="KW-1185">Reference proteome</keyword>
<dbReference type="InterPro" id="IPR013216">
    <property type="entry name" value="Methyltransf_11"/>
</dbReference>
<dbReference type="Proteomes" id="UP000295278">
    <property type="component" value="Unassembled WGS sequence"/>
</dbReference>
<organism evidence="2 3">
    <name type="scientific">Flavobacterium caseinilyticum</name>
    <dbReference type="NCBI Taxonomy" id="2541732"/>
    <lineage>
        <taxon>Bacteria</taxon>
        <taxon>Pseudomonadati</taxon>
        <taxon>Bacteroidota</taxon>
        <taxon>Flavobacteriia</taxon>
        <taxon>Flavobacteriales</taxon>
        <taxon>Flavobacteriaceae</taxon>
        <taxon>Flavobacterium</taxon>
    </lineage>
</organism>
<accession>A0A4R5AW61</accession>
<sequence length="295" mass="33964">MENLEWTGERLTTGLESVHGVIEHLHRYAIAQKITKDKVILDIASGEGYGSFLLSKNSIKVYGVDIDEKSINHAKVKYVSAKNLEFLVGSTDAIPLPDNSVDVVVSFETIEHHDKHDLMMEEIFRVLKKDGILLISSPEKSIYSERDPNNPFHIKELTLHEFKSLLKRYFKTVNLFNQRFVIGSLIHLTDNNLKTKFNLFDGNYQNICEGLSEDVFYNKAYFNLALCSNKSEEEYHDVGNSFFNGVNVVNEEINVLKYEIDSLNNKYSSMFNSESFKLGNFIIKKINGFKRLWKK</sequence>
<dbReference type="AlphaFoldDB" id="A0A4R5AW61"/>
<gene>
    <name evidence="2" type="ORF">E0F89_10365</name>
</gene>
<evidence type="ECO:0000313" key="3">
    <source>
        <dbReference type="Proteomes" id="UP000295278"/>
    </source>
</evidence>
<name>A0A4R5AW61_9FLAO</name>
<dbReference type="PANTHER" id="PTHR43861">
    <property type="entry name" value="TRANS-ACONITATE 2-METHYLTRANSFERASE-RELATED"/>
    <property type="match status" value="1"/>
</dbReference>
<evidence type="ECO:0000259" key="1">
    <source>
        <dbReference type="Pfam" id="PF08241"/>
    </source>
</evidence>
<reference evidence="2 3" key="1">
    <citation type="submission" date="2019-03" db="EMBL/GenBank/DDBJ databases">
        <title>Flavobacterium AT-3-2 sp. nov., isolated from arctic soil.</title>
        <authorList>
            <person name="Chaudhary D.K."/>
        </authorList>
    </citation>
    <scope>NUCLEOTIDE SEQUENCE [LARGE SCALE GENOMIC DNA]</scope>
    <source>
        <strain evidence="2 3">AT-3-2</strain>
    </source>
</reference>
<dbReference type="SUPFAM" id="SSF53335">
    <property type="entry name" value="S-adenosyl-L-methionine-dependent methyltransferases"/>
    <property type="match status" value="1"/>
</dbReference>
<keyword evidence="2" id="KW-0489">Methyltransferase</keyword>
<dbReference type="Pfam" id="PF08241">
    <property type="entry name" value="Methyltransf_11"/>
    <property type="match status" value="1"/>
</dbReference>
<dbReference type="GO" id="GO:0032259">
    <property type="term" value="P:methylation"/>
    <property type="evidence" value="ECO:0007669"/>
    <property type="project" value="UniProtKB-KW"/>
</dbReference>
<dbReference type="CDD" id="cd02440">
    <property type="entry name" value="AdoMet_MTases"/>
    <property type="match status" value="1"/>
</dbReference>
<dbReference type="PANTHER" id="PTHR43861:SF6">
    <property type="entry name" value="METHYLTRANSFERASE TYPE 11"/>
    <property type="match status" value="1"/>
</dbReference>
<dbReference type="InterPro" id="IPR029063">
    <property type="entry name" value="SAM-dependent_MTases_sf"/>
</dbReference>
<dbReference type="RefSeq" id="WP_131909706.1">
    <property type="nucleotide sequence ID" value="NZ_SMFM01000004.1"/>
</dbReference>
<dbReference type="GO" id="GO:0008757">
    <property type="term" value="F:S-adenosylmethionine-dependent methyltransferase activity"/>
    <property type="evidence" value="ECO:0007669"/>
    <property type="project" value="InterPro"/>
</dbReference>
<comment type="caution">
    <text evidence="2">The sequence shown here is derived from an EMBL/GenBank/DDBJ whole genome shotgun (WGS) entry which is preliminary data.</text>
</comment>
<proteinExistence type="predicted"/>
<dbReference type="Gene3D" id="3.40.50.150">
    <property type="entry name" value="Vaccinia Virus protein VP39"/>
    <property type="match status" value="1"/>
</dbReference>
<dbReference type="OrthoDB" id="3896938at2"/>
<protein>
    <submittedName>
        <fullName evidence="2">Class I SAM-dependent methyltransferase</fullName>
    </submittedName>
</protein>